<evidence type="ECO:0000313" key="2">
    <source>
        <dbReference type="EMBL" id="CAA9410543.1"/>
    </source>
</evidence>
<organism evidence="2">
    <name type="scientific">uncultured Nocardioides sp</name>
    <dbReference type="NCBI Taxonomy" id="198441"/>
    <lineage>
        <taxon>Bacteria</taxon>
        <taxon>Bacillati</taxon>
        <taxon>Actinomycetota</taxon>
        <taxon>Actinomycetes</taxon>
        <taxon>Propionibacteriales</taxon>
        <taxon>Nocardioidaceae</taxon>
        <taxon>Nocardioides</taxon>
        <taxon>environmental samples</taxon>
    </lineage>
</organism>
<sequence>ALRLHARVLRRLVVRRQHPRSRDPSAPAPDRHGRRLHPHSPTGHSRVERGARARRSRVHTGEAGAALEPGQEARADPRRVRSPAPAGEEVIL</sequence>
<proteinExistence type="predicted"/>
<gene>
    <name evidence="2" type="ORF">AVDCRST_MAG06-2824</name>
</gene>
<reference evidence="2" key="1">
    <citation type="submission" date="2020-02" db="EMBL/GenBank/DDBJ databases">
        <authorList>
            <person name="Meier V. D."/>
        </authorList>
    </citation>
    <scope>NUCLEOTIDE SEQUENCE</scope>
    <source>
        <strain evidence="2">AVDCRST_MAG06</strain>
    </source>
</reference>
<dbReference type="EMBL" id="CADCUP010000187">
    <property type="protein sequence ID" value="CAA9410543.1"/>
    <property type="molecule type" value="Genomic_DNA"/>
</dbReference>
<name>A0A6J4PCZ0_9ACTN</name>
<dbReference type="AlphaFoldDB" id="A0A6J4PCZ0"/>
<feature type="region of interest" description="Disordered" evidence="1">
    <location>
        <begin position="13"/>
        <end position="92"/>
    </location>
</feature>
<protein>
    <submittedName>
        <fullName evidence="2">Uncharacterized protein</fullName>
    </submittedName>
</protein>
<evidence type="ECO:0000256" key="1">
    <source>
        <dbReference type="SAM" id="MobiDB-lite"/>
    </source>
</evidence>
<feature type="non-terminal residue" evidence="2">
    <location>
        <position position="1"/>
    </location>
</feature>
<feature type="non-terminal residue" evidence="2">
    <location>
        <position position="92"/>
    </location>
</feature>
<accession>A0A6J4PCZ0</accession>